<comment type="caution">
    <text evidence="2">The sequence shown here is derived from an EMBL/GenBank/DDBJ whole genome shotgun (WGS) entry which is preliminary data.</text>
</comment>
<dbReference type="GeneID" id="81352704"/>
<evidence type="ECO:0000313" key="3">
    <source>
        <dbReference type="Proteomes" id="UP001149074"/>
    </source>
</evidence>
<organism evidence="2 3">
    <name type="scientific">Penicillium argentinense</name>
    <dbReference type="NCBI Taxonomy" id="1131581"/>
    <lineage>
        <taxon>Eukaryota</taxon>
        <taxon>Fungi</taxon>
        <taxon>Dikarya</taxon>
        <taxon>Ascomycota</taxon>
        <taxon>Pezizomycotina</taxon>
        <taxon>Eurotiomycetes</taxon>
        <taxon>Eurotiomycetidae</taxon>
        <taxon>Eurotiales</taxon>
        <taxon>Aspergillaceae</taxon>
        <taxon>Penicillium</taxon>
    </lineage>
</organism>
<evidence type="ECO:0000256" key="1">
    <source>
        <dbReference type="SAM" id="MobiDB-lite"/>
    </source>
</evidence>
<accession>A0A9W9G227</accession>
<protein>
    <submittedName>
        <fullName evidence="2">Uncharacterized protein</fullName>
    </submittedName>
</protein>
<dbReference type="RefSeq" id="XP_056478766.1">
    <property type="nucleotide sequence ID" value="XM_056613725.1"/>
</dbReference>
<name>A0A9W9G227_9EURO</name>
<keyword evidence="3" id="KW-1185">Reference proteome</keyword>
<feature type="region of interest" description="Disordered" evidence="1">
    <location>
        <begin position="155"/>
        <end position="190"/>
    </location>
</feature>
<dbReference type="AlphaFoldDB" id="A0A9W9G227"/>
<proteinExistence type="predicted"/>
<evidence type="ECO:0000313" key="2">
    <source>
        <dbReference type="EMBL" id="KAJ5110696.1"/>
    </source>
</evidence>
<dbReference type="InterPro" id="IPR011990">
    <property type="entry name" value="TPR-like_helical_dom_sf"/>
</dbReference>
<dbReference type="EMBL" id="JAPQKI010000002">
    <property type="protein sequence ID" value="KAJ5110696.1"/>
    <property type="molecule type" value="Genomic_DNA"/>
</dbReference>
<dbReference type="Gene3D" id="1.25.40.10">
    <property type="entry name" value="Tetratricopeptide repeat domain"/>
    <property type="match status" value="1"/>
</dbReference>
<feature type="compositionally biased region" description="Basic and acidic residues" evidence="1">
    <location>
        <begin position="163"/>
        <end position="190"/>
    </location>
</feature>
<reference evidence="2" key="2">
    <citation type="journal article" date="2023" name="IMA Fungus">
        <title>Comparative genomic study of the Penicillium genus elucidates a diverse pangenome and 15 lateral gene transfer events.</title>
        <authorList>
            <person name="Petersen C."/>
            <person name="Sorensen T."/>
            <person name="Nielsen M.R."/>
            <person name="Sondergaard T.E."/>
            <person name="Sorensen J.L."/>
            <person name="Fitzpatrick D.A."/>
            <person name="Frisvad J.C."/>
            <person name="Nielsen K.L."/>
        </authorList>
    </citation>
    <scope>NUCLEOTIDE SEQUENCE</scope>
    <source>
        <strain evidence="2">IBT 30761</strain>
    </source>
</reference>
<dbReference type="Proteomes" id="UP001149074">
    <property type="component" value="Unassembled WGS sequence"/>
</dbReference>
<reference evidence="2" key="1">
    <citation type="submission" date="2022-11" db="EMBL/GenBank/DDBJ databases">
        <authorList>
            <person name="Petersen C."/>
        </authorList>
    </citation>
    <scope>NUCLEOTIDE SEQUENCE</scope>
    <source>
        <strain evidence="2">IBT 30761</strain>
    </source>
</reference>
<sequence>MMHFERYKQIKQEVDKEEAMKYFNKAIELTGETPLRARHLSNKAQILYLIICEGDDAKVSGGDETETEELLTESIEIHERAISVCDAHPGCSSWPHHPFSQIHRDAALAYRARFRITKQDDDGKRAFALMEKAMTFEKPGNSKWEQFLDELAWTQKSNRRKDGRAQPREKSSRYMEKGPRDVSELDRCQS</sequence>
<gene>
    <name evidence="2" type="ORF">N7532_001231</name>
</gene>